<accession>E4KQA5</accession>
<protein>
    <submittedName>
        <fullName evidence="2">Oxidoreductase, aldo/keto reductase family protein</fullName>
    </submittedName>
</protein>
<reference evidence="2 3" key="1">
    <citation type="submission" date="2010-10" db="EMBL/GenBank/DDBJ databases">
        <authorList>
            <person name="Durkin A.S."/>
            <person name="Madupu R."/>
            <person name="Torralba M."/>
            <person name="Gillis M."/>
            <person name="Methe B."/>
            <person name="Sutton G."/>
            <person name="Nelson K.E."/>
        </authorList>
    </citation>
    <scope>NUCLEOTIDE SEQUENCE [LARGE SCALE GENOMIC DNA]</scope>
    <source>
        <strain evidence="2 3">ACS-139-V-Col8</strain>
    </source>
</reference>
<dbReference type="InterPro" id="IPR050523">
    <property type="entry name" value="AKR_Detox_Biosynth"/>
</dbReference>
<dbReference type="eggNOG" id="COG4989">
    <property type="taxonomic scope" value="Bacteria"/>
</dbReference>
<feature type="domain" description="NADP-dependent oxidoreductase" evidence="1">
    <location>
        <begin position="15"/>
        <end position="298"/>
    </location>
</feature>
<evidence type="ECO:0000313" key="2">
    <source>
        <dbReference type="EMBL" id="EFR30892.1"/>
    </source>
</evidence>
<dbReference type="GO" id="GO:0005829">
    <property type="term" value="C:cytosol"/>
    <property type="evidence" value="ECO:0007669"/>
    <property type="project" value="TreeGrafter"/>
</dbReference>
<gene>
    <name evidence="2" type="ORF">HMPREF9257_1705</name>
</gene>
<dbReference type="PANTHER" id="PTHR43364:SF1">
    <property type="entry name" value="OXIDOREDUCTASE YDHF"/>
    <property type="match status" value="1"/>
</dbReference>
<comment type="caution">
    <text evidence="2">The sequence shown here is derived from an EMBL/GenBank/DDBJ whole genome shotgun (WGS) entry which is preliminary data.</text>
</comment>
<evidence type="ECO:0000259" key="1">
    <source>
        <dbReference type="Pfam" id="PF00248"/>
    </source>
</evidence>
<dbReference type="PANTHER" id="PTHR43364">
    <property type="entry name" value="NADH-SPECIFIC METHYLGLYOXAL REDUCTASE-RELATED"/>
    <property type="match status" value="1"/>
</dbReference>
<evidence type="ECO:0000313" key="3">
    <source>
        <dbReference type="Proteomes" id="UP000005990"/>
    </source>
</evidence>
<dbReference type="Gene3D" id="3.20.20.100">
    <property type="entry name" value="NADP-dependent oxidoreductase domain"/>
    <property type="match status" value="1"/>
</dbReference>
<keyword evidence="3" id="KW-1185">Reference proteome</keyword>
<dbReference type="CDD" id="cd19092">
    <property type="entry name" value="AKR_BsYcsN_EcYdhF-like"/>
    <property type="match status" value="1"/>
</dbReference>
<organism evidence="2 3">
    <name type="scientific">Eremococcus coleocola ACS-139-V-Col8</name>
    <dbReference type="NCBI Taxonomy" id="908337"/>
    <lineage>
        <taxon>Bacteria</taxon>
        <taxon>Bacillati</taxon>
        <taxon>Bacillota</taxon>
        <taxon>Bacilli</taxon>
        <taxon>Lactobacillales</taxon>
        <taxon>Aerococcaceae</taxon>
        <taxon>Eremococcus</taxon>
    </lineage>
</organism>
<dbReference type="EMBL" id="AENN01000016">
    <property type="protein sequence ID" value="EFR30892.1"/>
    <property type="molecule type" value="Genomic_DNA"/>
</dbReference>
<name>E4KQA5_9LACT</name>
<dbReference type="AlphaFoldDB" id="E4KQA5"/>
<dbReference type="RefSeq" id="WP_006418678.1">
    <property type="nucleotide sequence ID" value="NZ_AENN01000016.1"/>
</dbReference>
<dbReference type="InterPro" id="IPR036812">
    <property type="entry name" value="NAD(P)_OxRdtase_dom_sf"/>
</dbReference>
<dbReference type="STRING" id="908337.HMPREF9257_1705"/>
<dbReference type="PRINTS" id="PR00069">
    <property type="entry name" value="ALDKETRDTASE"/>
</dbReference>
<dbReference type="InterPro" id="IPR023210">
    <property type="entry name" value="NADP_OxRdtase_dom"/>
</dbReference>
<dbReference type="InterPro" id="IPR020471">
    <property type="entry name" value="AKR"/>
</dbReference>
<dbReference type="Proteomes" id="UP000005990">
    <property type="component" value="Unassembled WGS sequence"/>
</dbReference>
<dbReference type="OrthoDB" id="9773828at2"/>
<sequence length="307" mass="35070">MENYHYPGTDIQTSRLALGCMRMAGKSVAEAQAVIEAALAVGINYFDHADIYGRGQSEERFAQAFKQIDCDRDQIYLQSKVGIRPKEGMFDFSKDHILKSVDGILRRLETDYLDALLLHRPDSLMEPEEVAEAFQTLKDSGKVRYFGVSNQSVGQMKLLQAATEIPLVFNQLQFGPAHTLMLDAGFNFNMPNDFGSNRTADILEYCRLHQITIQPWSPFQVDLEQGLFMKHPDYQELTKEIQEKADQYQVSFEGMVMAWILRHPAKMQPIVGTMTPERIRHNAEGLNVDLSRQDWYEIYRAGGRPLP</sequence>
<dbReference type="Pfam" id="PF00248">
    <property type="entry name" value="Aldo_ket_red"/>
    <property type="match status" value="1"/>
</dbReference>
<proteinExistence type="predicted"/>
<dbReference type="SUPFAM" id="SSF51430">
    <property type="entry name" value="NAD(P)-linked oxidoreductase"/>
    <property type="match status" value="1"/>
</dbReference>
<dbReference type="GO" id="GO:0016491">
    <property type="term" value="F:oxidoreductase activity"/>
    <property type="evidence" value="ECO:0007669"/>
    <property type="project" value="InterPro"/>
</dbReference>